<feature type="transmembrane region" description="Helical" evidence="1">
    <location>
        <begin position="382"/>
        <end position="404"/>
    </location>
</feature>
<name>A0A8J5Y3S5_DIALT</name>
<keyword evidence="1" id="KW-0472">Membrane</keyword>
<dbReference type="EMBL" id="JAGTXO010000001">
    <property type="protein sequence ID" value="KAG8470539.1"/>
    <property type="molecule type" value="Genomic_DNA"/>
</dbReference>
<proteinExistence type="predicted"/>
<accession>A0A8J5Y3S5</accession>
<evidence type="ECO:0008006" key="5">
    <source>
        <dbReference type="Google" id="ProtNLM"/>
    </source>
</evidence>
<evidence type="ECO:0000313" key="3">
    <source>
        <dbReference type="EMBL" id="KAG8470539.1"/>
    </source>
</evidence>
<dbReference type="AlphaFoldDB" id="A0A8J5Y3S5"/>
<evidence type="ECO:0000313" key="4">
    <source>
        <dbReference type="Proteomes" id="UP000751190"/>
    </source>
</evidence>
<protein>
    <recommendedName>
        <fullName evidence="5">EGF-like domain-containing protein</fullName>
    </recommendedName>
</protein>
<keyword evidence="4" id="KW-1185">Reference proteome</keyword>
<organism evidence="3 4">
    <name type="scientific">Diacronema lutheri</name>
    <name type="common">Unicellular marine alga</name>
    <name type="synonym">Monochrysis lutheri</name>
    <dbReference type="NCBI Taxonomy" id="2081491"/>
    <lineage>
        <taxon>Eukaryota</taxon>
        <taxon>Haptista</taxon>
        <taxon>Haptophyta</taxon>
        <taxon>Pavlovophyceae</taxon>
        <taxon>Pavlovales</taxon>
        <taxon>Pavlovaceae</taxon>
        <taxon>Diacronema</taxon>
    </lineage>
</organism>
<keyword evidence="1" id="KW-0812">Transmembrane</keyword>
<dbReference type="OMA" id="INCESHA"/>
<feature type="signal peptide" evidence="2">
    <location>
        <begin position="1"/>
        <end position="17"/>
    </location>
</feature>
<comment type="caution">
    <text evidence="3">The sequence shown here is derived from an EMBL/GenBank/DDBJ whole genome shotgun (WGS) entry which is preliminary data.</text>
</comment>
<dbReference type="Proteomes" id="UP000751190">
    <property type="component" value="Unassembled WGS sequence"/>
</dbReference>
<keyword evidence="1" id="KW-1133">Transmembrane helix</keyword>
<dbReference type="OrthoDB" id="10465651at2759"/>
<keyword evidence="2" id="KW-0732">Signal</keyword>
<feature type="chain" id="PRO_5035313731" description="EGF-like domain-containing protein" evidence="2">
    <location>
        <begin position="18"/>
        <end position="440"/>
    </location>
</feature>
<gene>
    <name evidence="3" type="ORF">KFE25_008960</name>
</gene>
<evidence type="ECO:0000256" key="1">
    <source>
        <dbReference type="SAM" id="Phobius"/>
    </source>
</evidence>
<sequence>MFPRAALLLGLAGLASAQTLCEKHTNCTSAQYCSNYTSSAGATTVACYPCVDAYRYTCTDYGDSVDGSCAQCAEEETLNGEDAYDYINCESHATCADNMYCYSNDYGGFVVQDCWPCSDSSGFSCDDYGDAVDGDCSKCAGSLPTAEGCSAHVDCNAGSYCSSYQNAAGTGVIVACNPCLDTYGYTCEDYADPVDGSCAVCTGYEAAPDATREGPSSPVAEAQCKAPLAPGTPIAFQSCSAHADCRTAEYCSSYMGDAGCVIDCWPCEDMYGLQCSDYNDAIDASCSTCAAGASKARGSSTEPATPGGSCKIHADCALLEYCALIDETQRCTPCTGQGNATCEANADSFNDSCNKCASDAARAASPSDAAGVSGDTGDNWRIFGIVVVVTFALAACGGMFFMIYRVWKAKYGKDDALALRGVVTVRQPEGMPPARDGLVR</sequence>
<reference evidence="3" key="1">
    <citation type="submission" date="2021-05" db="EMBL/GenBank/DDBJ databases">
        <title>The genome of the haptophyte Pavlova lutheri (Diacronema luteri, Pavlovales) - a model for lipid biosynthesis in eukaryotic algae.</title>
        <authorList>
            <person name="Hulatt C.J."/>
            <person name="Posewitz M.C."/>
        </authorList>
    </citation>
    <scope>NUCLEOTIDE SEQUENCE</scope>
    <source>
        <strain evidence="3">NIVA-4/92</strain>
    </source>
</reference>
<evidence type="ECO:0000256" key="2">
    <source>
        <dbReference type="SAM" id="SignalP"/>
    </source>
</evidence>